<keyword evidence="3" id="KW-0436">Ligase</keyword>
<dbReference type="Pfam" id="PF21948">
    <property type="entry name" value="LplA-B_cat"/>
    <property type="match status" value="1"/>
</dbReference>
<evidence type="ECO:0000256" key="1">
    <source>
        <dbReference type="ARBA" id="ARBA00005085"/>
    </source>
</evidence>
<sequence length="328" mass="37360">MKGLISKTNSPSLNLATEEYLLRHTQEDVFFLYTNSPSIIVGKHQNTLAEINYEFVNKASIPIYRRLSGGGTVYHDDNNLNFCFIKSGKKGNLVNFERYSEPILLALNELGIAATFGKRHDIQIDGKKVSGNASHVYKNRVMHHGTLLFRSDLSVLNKALKNNPLIIKDKAVKSVRSEVANISDYLNEEMNYNEFVEYLFQYLLRYYETGAQLELTKAQTSQIEAISESKFNTWEWNYGYSPNFELKRLYKLENGTRIKSHITVQKGIITQSEIKSTDGAIQKELDLISDTICGLQHHSSTLENELINISLININKSSLEIINKGFFS</sequence>
<dbReference type="RefSeq" id="WP_212229230.1">
    <property type="nucleotide sequence ID" value="NZ_JAGUCN010000016.1"/>
</dbReference>
<gene>
    <name evidence="3" type="ORF">KEM09_14025</name>
</gene>
<proteinExistence type="predicted"/>
<dbReference type="EMBL" id="JAGUCN010000016">
    <property type="protein sequence ID" value="MBS2212530.1"/>
    <property type="molecule type" value="Genomic_DNA"/>
</dbReference>
<keyword evidence="4" id="KW-1185">Reference proteome</keyword>
<dbReference type="EC" id="6.3.1.20" evidence="3"/>
<evidence type="ECO:0000313" key="4">
    <source>
        <dbReference type="Proteomes" id="UP000721861"/>
    </source>
</evidence>
<accession>A0ABS5KC15</accession>
<dbReference type="InterPro" id="IPR045864">
    <property type="entry name" value="aa-tRNA-synth_II/BPL/LPL"/>
</dbReference>
<reference evidence="3 4" key="1">
    <citation type="journal article" date="2014" name="Int. J. Syst. Evol. Microbiol.">
        <title>Carboxylicivirga gen. nov. in the family Marinilabiliaceae with two novel species, Carboxylicivirga mesophila sp. nov. and Carboxylicivirga taeanensis sp. nov., and reclassification of Cytophaga fermentans as Saccharicrinis fermentans gen. nov., comb. nov.</title>
        <authorList>
            <person name="Yang S.H."/>
            <person name="Seo H.S."/>
            <person name="Woo J.H."/>
            <person name="Oh H.M."/>
            <person name="Jang H."/>
            <person name="Lee J.H."/>
            <person name="Kim S.J."/>
            <person name="Kwon K.K."/>
        </authorList>
    </citation>
    <scope>NUCLEOTIDE SEQUENCE [LARGE SCALE GENOMIC DNA]</scope>
    <source>
        <strain evidence="3 4">JCM 18290</strain>
    </source>
</reference>
<evidence type="ECO:0000259" key="2">
    <source>
        <dbReference type="PROSITE" id="PS51733"/>
    </source>
</evidence>
<organism evidence="3 4">
    <name type="scientific">Carboxylicivirga mesophila</name>
    <dbReference type="NCBI Taxonomy" id="1166478"/>
    <lineage>
        <taxon>Bacteria</taxon>
        <taxon>Pseudomonadati</taxon>
        <taxon>Bacteroidota</taxon>
        <taxon>Bacteroidia</taxon>
        <taxon>Marinilabiliales</taxon>
        <taxon>Marinilabiliaceae</taxon>
        <taxon>Carboxylicivirga</taxon>
    </lineage>
</organism>
<dbReference type="Gene3D" id="3.30.930.10">
    <property type="entry name" value="Bira Bifunctional Protein, Domain 2"/>
    <property type="match status" value="1"/>
</dbReference>
<dbReference type="PANTHER" id="PTHR12561">
    <property type="entry name" value="LIPOATE-PROTEIN LIGASE"/>
    <property type="match status" value="1"/>
</dbReference>
<dbReference type="InterPro" id="IPR004562">
    <property type="entry name" value="LipoylTrfase_LipoateP_Ligase"/>
</dbReference>
<dbReference type="SUPFAM" id="SSF55681">
    <property type="entry name" value="Class II aaRS and biotin synthetases"/>
    <property type="match status" value="1"/>
</dbReference>
<comment type="pathway">
    <text evidence="1">Protein modification; protein lipoylation via exogenous pathway; protein N(6)-(lipoyl)lysine from lipoate: step 2/2.</text>
</comment>
<dbReference type="NCBIfam" id="TIGR00545">
    <property type="entry name" value="lipoyltrans"/>
    <property type="match status" value="1"/>
</dbReference>
<dbReference type="PANTHER" id="PTHR12561:SF3">
    <property type="entry name" value="LIPOYLTRANSFERASE 1, MITOCHONDRIAL"/>
    <property type="match status" value="1"/>
</dbReference>
<dbReference type="PROSITE" id="PS51733">
    <property type="entry name" value="BPL_LPL_CATALYTIC"/>
    <property type="match status" value="1"/>
</dbReference>
<dbReference type="InterPro" id="IPR004143">
    <property type="entry name" value="BPL_LPL_catalytic"/>
</dbReference>
<dbReference type="Gene3D" id="3.30.390.50">
    <property type="entry name" value="CO dehydrogenase flavoprotein, C-terminal domain"/>
    <property type="match status" value="1"/>
</dbReference>
<dbReference type="Proteomes" id="UP000721861">
    <property type="component" value="Unassembled WGS sequence"/>
</dbReference>
<feature type="domain" description="BPL/LPL catalytic" evidence="2">
    <location>
        <begin position="24"/>
        <end position="211"/>
    </location>
</feature>
<dbReference type="GO" id="GO:0016979">
    <property type="term" value="F:lipoate-protein ligase activity"/>
    <property type="evidence" value="ECO:0007669"/>
    <property type="project" value="UniProtKB-EC"/>
</dbReference>
<name>A0ABS5KC15_9BACT</name>
<evidence type="ECO:0000313" key="3">
    <source>
        <dbReference type="EMBL" id="MBS2212530.1"/>
    </source>
</evidence>
<dbReference type="CDD" id="cd16443">
    <property type="entry name" value="LplA"/>
    <property type="match status" value="1"/>
</dbReference>
<protein>
    <submittedName>
        <fullName evidence="3">Lipoate--protein ligase</fullName>
        <ecNumber evidence="3">6.3.1.20</ecNumber>
    </submittedName>
</protein>
<comment type="caution">
    <text evidence="3">The sequence shown here is derived from an EMBL/GenBank/DDBJ whole genome shotgun (WGS) entry which is preliminary data.</text>
</comment>